<dbReference type="Proteomes" id="UP001143910">
    <property type="component" value="Unassembled WGS sequence"/>
</dbReference>
<accession>A0ACC1N4P1</accession>
<organism evidence="1 2">
    <name type="scientific">Zarea fungicola</name>
    <dbReference type="NCBI Taxonomy" id="93591"/>
    <lineage>
        <taxon>Eukaryota</taxon>
        <taxon>Fungi</taxon>
        <taxon>Dikarya</taxon>
        <taxon>Ascomycota</taxon>
        <taxon>Pezizomycotina</taxon>
        <taxon>Sordariomycetes</taxon>
        <taxon>Hypocreomycetidae</taxon>
        <taxon>Hypocreales</taxon>
        <taxon>Cordycipitaceae</taxon>
        <taxon>Zarea</taxon>
    </lineage>
</organism>
<gene>
    <name evidence="1" type="ORF">NQ176_g6157</name>
</gene>
<reference evidence="1" key="1">
    <citation type="submission" date="2022-08" db="EMBL/GenBank/DDBJ databases">
        <title>Genome Sequence of Lecanicillium fungicola.</title>
        <authorList>
            <person name="Buettner E."/>
        </authorList>
    </citation>
    <scope>NUCLEOTIDE SEQUENCE</scope>
    <source>
        <strain evidence="1">Babe33</strain>
    </source>
</reference>
<evidence type="ECO:0000313" key="2">
    <source>
        <dbReference type="Proteomes" id="UP001143910"/>
    </source>
</evidence>
<name>A0ACC1N4P1_9HYPO</name>
<evidence type="ECO:0000313" key="1">
    <source>
        <dbReference type="EMBL" id="KAJ2974250.1"/>
    </source>
</evidence>
<sequence length="575" mass="63980">MSSDTPRQAAGVDPRPLPDEETTALDGLMPTLSETALEHGGPLLPEASSPNTQLSADNQEPPLSPPLGGFVLEDVIHLFHCPLCDRLWTEPVTLPCGKSICKPCIPQAHVRSRISYPAMEDRREGFLCPFRDCAKEHTLGDCGMDVTLNKLTDHIRREMRRPGHYAEQSANAEATQIHHAPHNSPSDLPHSDQNAQSQPSPNVEHDTLGAEPLSRGPDIDQNLMNRKASFARVQELARSELDCQVCYALYHDPLTTGCGHTFCRSCLHRILDHSPYCPICRNRLSISPLLNRTTCSANASLTKIIQTLWSDELATRRSTIEAEEAARLQDMGTSLFICTLAFPRMPTFLHVFEPRYRLLIRRALEGDKTFGMVLPKRPRHPGDANFYELGTLLRIENAQFFPDGRCLIETVGLSRFRVVRHGSLDGYAVSSVERIDDISLEEEEATEAAEMAAAIAADSARFPPPDAENASQAGYASSNSTSSPPITVPSLETMTTQDLMQLATDFVARMREQSVPWMTDPQCWPSVLPVKDAEKYRLLGSASVRERLKICCKWIIEWETRTWYVASASHEESAD</sequence>
<comment type="caution">
    <text evidence="1">The sequence shown here is derived from an EMBL/GenBank/DDBJ whole genome shotgun (WGS) entry which is preliminary data.</text>
</comment>
<proteinExistence type="predicted"/>
<keyword evidence="2" id="KW-1185">Reference proteome</keyword>
<protein>
    <submittedName>
        <fullName evidence="1">Uncharacterized protein</fullName>
    </submittedName>
</protein>
<dbReference type="EMBL" id="JANJQO010000854">
    <property type="protein sequence ID" value="KAJ2974250.1"/>
    <property type="molecule type" value="Genomic_DNA"/>
</dbReference>